<keyword evidence="3" id="KW-0472">Membrane</keyword>
<feature type="region of interest" description="Disordered" evidence="2">
    <location>
        <begin position="360"/>
        <end position="401"/>
    </location>
</feature>
<feature type="coiled-coil region" evidence="1">
    <location>
        <begin position="99"/>
        <end position="290"/>
    </location>
</feature>
<proteinExistence type="predicted"/>
<dbReference type="PANTHER" id="PTHR43941:SF1">
    <property type="entry name" value="STRUCTURAL MAINTENANCE OF CHROMOSOMES PROTEIN 2"/>
    <property type="match status" value="1"/>
</dbReference>
<reference evidence="4 5" key="1">
    <citation type="submission" date="2024-02" db="EMBL/GenBank/DDBJ databases">
        <title>De novo assembly and annotation of 12 fungi associated with fruit tree decline syndrome in Ontario, Canada.</title>
        <authorList>
            <person name="Sulman M."/>
            <person name="Ellouze W."/>
            <person name="Ilyukhin E."/>
        </authorList>
    </citation>
    <scope>NUCLEOTIDE SEQUENCE [LARGE SCALE GENOMIC DNA]</scope>
    <source>
        <strain evidence="4 5">M42-189</strain>
    </source>
</reference>
<evidence type="ECO:0000313" key="5">
    <source>
        <dbReference type="Proteomes" id="UP001521785"/>
    </source>
</evidence>
<name>A0ABR3RPE7_9PLEO</name>
<evidence type="ECO:0000256" key="2">
    <source>
        <dbReference type="SAM" id="MobiDB-lite"/>
    </source>
</evidence>
<protein>
    <submittedName>
        <fullName evidence="4">Uncharacterized protein</fullName>
    </submittedName>
</protein>
<evidence type="ECO:0000313" key="4">
    <source>
        <dbReference type="EMBL" id="KAL1606317.1"/>
    </source>
</evidence>
<feature type="compositionally biased region" description="Acidic residues" evidence="2">
    <location>
        <begin position="491"/>
        <end position="500"/>
    </location>
</feature>
<dbReference type="EMBL" id="JAKJXO020000004">
    <property type="protein sequence ID" value="KAL1606317.1"/>
    <property type="molecule type" value="Genomic_DNA"/>
</dbReference>
<accession>A0ABR3RPE7</accession>
<feature type="compositionally biased region" description="Polar residues" evidence="2">
    <location>
        <begin position="516"/>
        <end position="534"/>
    </location>
</feature>
<keyword evidence="3" id="KW-0812">Transmembrane</keyword>
<sequence length="658" mass="73130">MASQPIFNSGETWYQLYVGVQQQINQLRTEMQVKELRVQAVVARTSNDALIRAGAAAETAKTAAERKLAVSRKLFESMHEHHRACPGNMSTQDDAWEYGLKLQDHNLELKEEVKQLKEERSRLENDLAFKTQESETKEKEGAVLQRRNDELTQHLTEVKQNLEQETKDAADIRTNLDTAYADLTRKEEEHRVLRKQKDDAEAELYGAKLQLDDAHNHYQQSQKRVEELESQRSAIEALEQANAALQNDLDNMQEAFNDHDRTVLVKDARIAYLENQVQKALTAAARAQDEQNKANAAEDPTTAESTSVAIAAGESLQAEFENLSEPADDLFDTEAASQLEPSLELIAAITTVDIPPIDAHSTTSSTQTAVSSAQAVTSSTQTEPSTTADIAPIDVPPTTSSTQTEVFTTADIPPSEPQQPALDIAFASPVAVAPVEPSTTLSASDVRNLWENKIEPALRNLRPSPSHTIDFIVERVQDLTDSMRTTSATQTEDEEKEAEELNISPLTTAAHIAPVESSTTQTDPPKLTQTGTSTVLDLPPVVHEDRHTQTNIQSPPHVVIRKKSSILSLSTAFAIFFALLSIFYYAELESWRHSNNRVGVNRLYNSMGYQRRGRHLFGTIPVCYEQGETWLTEAFCQQFAAVVQKAEASVGIKYPSRW</sequence>
<dbReference type="PANTHER" id="PTHR43941">
    <property type="entry name" value="STRUCTURAL MAINTENANCE OF CHROMOSOMES PROTEIN 2"/>
    <property type="match status" value="1"/>
</dbReference>
<evidence type="ECO:0000256" key="3">
    <source>
        <dbReference type="SAM" id="Phobius"/>
    </source>
</evidence>
<feature type="region of interest" description="Disordered" evidence="2">
    <location>
        <begin position="482"/>
        <end position="534"/>
    </location>
</feature>
<gene>
    <name evidence="4" type="ORF">SLS60_003719</name>
</gene>
<feature type="transmembrane region" description="Helical" evidence="3">
    <location>
        <begin position="566"/>
        <end position="586"/>
    </location>
</feature>
<keyword evidence="1" id="KW-0175">Coiled coil</keyword>
<keyword evidence="3" id="KW-1133">Transmembrane helix</keyword>
<dbReference type="Proteomes" id="UP001521785">
    <property type="component" value="Unassembled WGS sequence"/>
</dbReference>
<keyword evidence="5" id="KW-1185">Reference proteome</keyword>
<evidence type="ECO:0000256" key="1">
    <source>
        <dbReference type="SAM" id="Coils"/>
    </source>
</evidence>
<feature type="compositionally biased region" description="Low complexity" evidence="2">
    <location>
        <begin position="361"/>
        <end position="382"/>
    </location>
</feature>
<organism evidence="4 5">
    <name type="scientific">Paraconiothyrium brasiliense</name>
    <dbReference type="NCBI Taxonomy" id="300254"/>
    <lineage>
        <taxon>Eukaryota</taxon>
        <taxon>Fungi</taxon>
        <taxon>Dikarya</taxon>
        <taxon>Ascomycota</taxon>
        <taxon>Pezizomycotina</taxon>
        <taxon>Dothideomycetes</taxon>
        <taxon>Pleosporomycetidae</taxon>
        <taxon>Pleosporales</taxon>
        <taxon>Massarineae</taxon>
        <taxon>Didymosphaeriaceae</taxon>
        <taxon>Paraconiothyrium</taxon>
    </lineage>
</organism>
<comment type="caution">
    <text evidence="4">The sequence shown here is derived from an EMBL/GenBank/DDBJ whole genome shotgun (WGS) entry which is preliminary data.</text>
</comment>